<sequence>MSRNRLMLLVAVMASVVVAVGGFFLGVQPQLARADASAEQQASAEQNNATAEGRIAKLRAESQTLPAQKAELAVLEGSIPSSLDQASFYRELAELADAGGVTISSLTTSDAQSYAPPQAPGTSAEASGTASAGATSEPSASATPGAAAAPAVTTSPAITSANFSAVPVTVGIQGSFAQATAYMKAVQNGKRLFLVSSIVSSSSASGSDATNDAGPTTWTLSGFIYVLQDAATTQAEQAAAASSSSASTNG</sequence>
<evidence type="ECO:0000313" key="3">
    <source>
        <dbReference type="Proteomes" id="UP000078335"/>
    </source>
</evidence>
<feature type="region of interest" description="Disordered" evidence="1">
    <location>
        <begin position="109"/>
        <end position="147"/>
    </location>
</feature>
<dbReference type="InterPro" id="IPR014717">
    <property type="entry name" value="Transl_elong_EF1B/ribsomal_bS6"/>
</dbReference>
<dbReference type="EMBL" id="LDRB01000026">
    <property type="protein sequence ID" value="KTR40836.1"/>
    <property type="molecule type" value="Genomic_DNA"/>
</dbReference>
<organism evidence="2 3">
    <name type="scientific">Curtobacterium oceanosedimentum</name>
    <dbReference type="NCBI Taxonomy" id="465820"/>
    <lineage>
        <taxon>Bacteria</taxon>
        <taxon>Bacillati</taxon>
        <taxon>Actinomycetota</taxon>
        <taxon>Actinomycetes</taxon>
        <taxon>Micrococcales</taxon>
        <taxon>Microbacteriaceae</taxon>
        <taxon>Curtobacterium</taxon>
    </lineage>
</organism>
<accession>A0ABR5S874</accession>
<gene>
    <name evidence="2" type="ORF">NS263_06425</name>
</gene>
<name>A0ABR5S874_9MICO</name>
<dbReference type="Proteomes" id="UP000078335">
    <property type="component" value="Unassembled WGS sequence"/>
</dbReference>
<evidence type="ECO:0000313" key="2">
    <source>
        <dbReference type="EMBL" id="KTR40836.1"/>
    </source>
</evidence>
<proteinExistence type="predicted"/>
<evidence type="ECO:0008006" key="4">
    <source>
        <dbReference type="Google" id="ProtNLM"/>
    </source>
</evidence>
<keyword evidence="3" id="KW-1185">Reference proteome</keyword>
<comment type="caution">
    <text evidence="2">The sequence shown here is derived from an EMBL/GenBank/DDBJ whole genome shotgun (WGS) entry which is preliminary data.</text>
</comment>
<reference evidence="2 3" key="1">
    <citation type="journal article" date="2016" name="Front. Microbiol.">
        <title>Genomic Resource of Rice Seed Associated Bacteria.</title>
        <authorList>
            <person name="Midha S."/>
            <person name="Bansal K."/>
            <person name="Sharma S."/>
            <person name="Kumar N."/>
            <person name="Patil P.P."/>
            <person name="Chaudhry V."/>
            <person name="Patil P.B."/>
        </authorList>
    </citation>
    <scope>NUCLEOTIDE SEQUENCE [LARGE SCALE GENOMIC DNA]</scope>
    <source>
        <strain evidence="2 3">NS263</strain>
    </source>
</reference>
<dbReference type="RefSeq" id="WP_058728457.1">
    <property type="nucleotide sequence ID" value="NZ_LDRB01000026.1"/>
</dbReference>
<evidence type="ECO:0000256" key="1">
    <source>
        <dbReference type="SAM" id="MobiDB-lite"/>
    </source>
</evidence>
<feature type="compositionally biased region" description="Low complexity" evidence="1">
    <location>
        <begin position="120"/>
        <end position="147"/>
    </location>
</feature>
<dbReference type="Gene3D" id="3.30.70.60">
    <property type="match status" value="1"/>
</dbReference>
<protein>
    <recommendedName>
        <fullName evidence="4">Pilus assembly protein PilO</fullName>
    </recommendedName>
</protein>